<sequence>MAVVATNSPPEGNVLITGTHTQNETLTADTSAISDADGLNPFAYQWMRNGAAISGANSETYTLGLADVGNIVSVQVTYTDGLGVGEALLSEPTGLVSLSTDQQLCDLDLGDFYDDYLAVHTMTTASVDGAPSFVTENISSLTELDGSIAAPPAWSASGLKEVNDFADAIRAMATTTFGVILHTFEAEANGNFAGTGHSYTAAAGTTHSTATGTMPDGTADGTLIVDGLMSIHLFNTGNAINSNPAAWGDDPGVATNPGNDADRGYNKTGGGNQYLEVLPGEQTSGGVMICFDQGTSPPVWGFGLNLMGREATKRDVYLDIHFSDGSIYRTLTDANPLNTGGEQFYSYVLDPSEAKTVAAIVLYEPRSPEQGPELRDIFSIDDLALVVSGKQAQLTVDEYLDAVAHNNAPTGDILVQGDLTVGTVLTADVTALSDADGIGLLNYQWLRDGEAITGATGPSYTLVPEDIDTGISVKISYRDGNDTDEVVSSGIRGPVIGSTPTGQALNGTDGPDKLTGTAFNDTLYGLDGSDTLIGLDGDDIIFGGTTEADLRDVVYGGNGNDSIDGGYGNDELRGDAGNDTLEGGYGADTVIGGTGDDVLTGSAWSDLIFGGDGNDFINGGFGYDRVNGGAGADKFFHSGNAGHGSDWIQDYNAAEGDLLFYGGSAVKENFLVQRATTASAGDSATQEVFITHKVTGVMLWALVDGGAQSQLNVKVGADVFDLLA</sequence>
<dbReference type="Pfam" id="PF00353">
    <property type="entry name" value="HemolysinCabind"/>
    <property type="match status" value="3"/>
</dbReference>
<gene>
    <name evidence="4" type="primary">ltxA_1</name>
    <name evidence="4" type="ORF">PRI8871_00714</name>
</gene>
<evidence type="ECO:0000313" key="4">
    <source>
        <dbReference type="EMBL" id="SPF78123.1"/>
    </source>
</evidence>
<protein>
    <submittedName>
        <fullName evidence="4">Leukotoxin</fullName>
    </submittedName>
</protein>
<keyword evidence="5" id="KW-1185">Reference proteome</keyword>
<evidence type="ECO:0000256" key="1">
    <source>
        <dbReference type="ARBA" id="ARBA00004613"/>
    </source>
</evidence>
<dbReference type="PRINTS" id="PR00313">
    <property type="entry name" value="CABNDNGRPT"/>
</dbReference>
<comment type="subcellular location">
    <subcellularLocation>
        <location evidence="1">Secreted</location>
    </subcellularLocation>
</comment>
<dbReference type="GO" id="GO:0005509">
    <property type="term" value="F:calcium ion binding"/>
    <property type="evidence" value="ECO:0007669"/>
    <property type="project" value="InterPro"/>
</dbReference>
<dbReference type="InterPro" id="IPR018511">
    <property type="entry name" value="Hemolysin-typ_Ca-bd_CS"/>
</dbReference>
<dbReference type="Gene3D" id="2.60.40.2700">
    <property type="match status" value="2"/>
</dbReference>
<dbReference type="Proteomes" id="UP000244904">
    <property type="component" value="Unassembled WGS sequence"/>
</dbReference>
<dbReference type="PROSITE" id="PS00330">
    <property type="entry name" value="HEMOLYSIN_CALCIUM"/>
    <property type="match status" value="1"/>
</dbReference>
<organism evidence="4 5">
    <name type="scientific">Pseudoprimorskyibacter insulae</name>
    <dbReference type="NCBI Taxonomy" id="1695997"/>
    <lineage>
        <taxon>Bacteria</taxon>
        <taxon>Pseudomonadati</taxon>
        <taxon>Pseudomonadota</taxon>
        <taxon>Alphaproteobacteria</taxon>
        <taxon>Rhodobacterales</taxon>
        <taxon>Paracoccaceae</taxon>
        <taxon>Pseudoprimorskyibacter</taxon>
    </lineage>
</organism>
<dbReference type="Gene3D" id="2.150.10.10">
    <property type="entry name" value="Serralysin-like metalloprotease, C-terminal"/>
    <property type="match status" value="2"/>
</dbReference>
<keyword evidence="2" id="KW-0964">Secreted</keyword>
<evidence type="ECO:0000256" key="3">
    <source>
        <dbReference type="SAM" id="MobiDB-lite"/>
    </source>
</evidence>
<dbReference type="AlphaFoldDB" id="A0A2R8AQ16"/>
<name>A0A2R8AQ16_9RHOB</name>
<dbReference type="RefSeq" id="WP_245897759.1">
    <property type="nucleotide sequence ID" value="NZ_OMOJ01000001.1"/>
</dbReference>
<dbReference type="SUPFAM" id="SSF51120">
    <property type="entry name" value="beta-Roll"/>
    <property type="match status" value="1"/>
</dbReference>
<dbReference type="InterPro" id="IPR001343">
    <property type="entry name" value="Hemolysn_Ca-bd"/>
</dbReference>
<dbReference type="EMBL" id="OMOJ01000001">
    <property type="protein sequence ID" value="SPF78123.1"/>
    <property type="molecule type" value="Genomic_DNA"/>
</dbReference>
<accession>A0A2R8AQ16</accession>
<proteinExistence type="predicted"/>
<evidence type="ECO:0000256" key="2">
    <source>
        <dbReference type="ARBA" id="ARBA00022525"/>
    </source>
</evidence>
<dbReference type="PANTHER" id="PTHR38340">
    <property type="entry name" value="S-LAYER PROTEIN"/>
    <property type="match status" value="1"/>
</dbReference>
<dbReference type="InterPro" id="IPR050557">
    <property type="entry name" value="RTX_toxin/Mannuronan_C5-epim"/>
</dbReference>
<dbReference type="InterPro" id="IPR011049">
    <property type="entry name" value="Serralysin-like_metalloprot_C"/>
</dbReference>
<feature type="region of interest" description="Disordered" evidence="3">
    <location>
        <begin position="489"/>
        <end position="510"/>
    </location>
</feature>
<dbReference type="PANTHER" id="PTHR38340:SF1">
    <property type="entry name" value="S-LAYER PROTEIN"/>
    <property type="match status" value="1"/>
</dbReference>
<dbReference type="GO" id="GO:0005576">
    <property type="term" value="C:extracellular region"/>
    <property type="evidence" value="ECO:0007669"/>
    <property type="project" value="UniProtKB-SubCell"/>
</dbReference>
<evidence type="ECO:0000313" key="5">
    <source>
        <dbReference type="Proteomes" id="UP000244904"/>
    </source>
</evidence>
<reference evidence="5" key="1">
    <citation type="submission" date="2018-03" db="EMBL/GenBank/DDBJ databases">
        <authorList>
            <person name="Rodrigo-Torres L."/>
            <person name="Arahal R. D."/>
            <person name="Lucena T."/>
        </authorList>
    </citation>
    <scope>NUCLEOTIDE SEQUENCE [LARGE SCALE GENOMIC DNA]</scope>
    <source>
        <strain evidence="5">CECT 8871</strain>
    </source>
</reference>